<feature type="compositionally biased region" description="Polar residues" evidence="2">
    <location>
        <begin position="2641"/>
        <end position="2658"/>
    </location>
</feature>
<gene>
    <name evidence="4" type="primary">RBP2E</name>
</gene>
<evidence type="ECO:0000256" key="3">
    <source>
        <dbReference type="SAM" id="SignalP"/>
    </source>
</evidence>
<feature type="coiled-coil region" evidence="1">
    <location>
        <begin position="2349"/>
        <end position="2446"/>
    </location>
</feature>
<organism evidence="4">
    <name type="scientific">Plasmodium cynomolgi</name>
    <dbReference type="NCBI Taxonomy" id="5827"/>
    <lineage>
        <taxon>Eukaryota</taxon>
        <taxon>Sar</taxon>
        <taxon>Alveolata</taxon>
        <taxon>Apicomplexa</taxon>
        <taxon>Aconoidasida</taxon>
        <taxon>Haemosporida</taxon>
        <taxon>Plasmodiidae</taxon>
        <taxon>Plasmodium</taxon>
        <taxon>Plasmodium (Plasmodium)</taxon>
    </lineage>
</organism>
<feature type="coiled-coil region" evidence="1">
    <location>
        <begin position="1185"/>
        <end position="1223"/>
    </location>
</feature>
<feature type="compositionally biased region" description="Basic and acidic residues" evidence="2">
    <location>
        <begin position="2701"/>
        <end position="2710"/>
    </location>
</feature>
<feature type="region of interest" description="Disordered" evidence="2">
    <location>
        <begin position="2630"/>
        <end position="2667"/>
    </location>
</feature>
<feature type="region of interest" description="Disordered" evidence="2">
    <location>
        <begin position="2694"/>
        <end position="2717"/>
    </location>
</feature>
<reference evidence="4" key="2">
    <citation type="submission" date="2012-01" db="EMBL/GenBank/DDBJ databases">
        <authorList>
            <person name="Tachibana S.-I."/>
            <person name="Sullivan S.A."/>
            <person name="Barnwell J.W."/>
            <person name="Carlton J.M."/>
            <person name="Tanabe K."/>
        </authorList>
    </citation>
    <scope>NUCLEOTIDE SEQUENCE</scope>
    <source>
        <strain evidence="4">Cambodian</strain>
    </source>
</reference>
<evidence type="ECO:0000313" key="4">
    <source>
        <dbReference type="EMBL" id="AFM44730.1"/>
    </source>
</evidence>
<dbReference type="VEuPathDB" id="PlasmoDB:PCYB_071010"/>
<keyword evidence="1" id="KW-0175">Coiled coil</keyword>
<proteinExistence type="predicted"/>
<feature type="coiled-coil region" evidence="1">
    <location>
        <begin position="1378"/>
        <end position="1405"/>
    </location>
</feature>
<name>I6QU39_9APIC</name>
<dbReference type="PROSITE" id="PS51257">
    <property type="entry name" value="PROKAR_LIPOPROTEIN"/>
    <property type="match status" value="1"/>
</dbReference>
<dbReference type="VEuPathDB" id="PlasmoDB:PcyM_0535100"/>
<feature type="region of interest" description="Disordered" evidence="2">
    <location>
        <begin position="47"/>
        <end position="89"/>
    </location>
</feature>
<feature type="chain" id="PRO_5003705716" evidence="3">
    <location>
        <begin position="22"/>
        <end position="2733"/>
    </location>
</feature>
<feature type="coiled-coil region" evidence="1">
    <location>
        <begin position="718"/>
        <end position="821"/>
    </location>
</feature>
<feature type="coiled-coil region" evidence="1">
    <location>
        <begin position="1544"/>
        <end position="1571"/>
    </location>
</feature>
<feature type="coiled-coil region" evidence="1">
    <location>
        <begin position="857"/>
        <end position="916"/>
    </location>
</feature>
<feature type="compositionally biased region" description="Basic and acidic residues" evidence="2">
    <location>
        <begin position="50"/>
        <end position="63"/>
    </location>
</feature>
<reference evidence="4" key="1">
    <citation type="journal article" date="2012" name="Nat. Genet.">
        <title>Plasmodium cynomolgi genome sequences provide insight into Plasmodium vivax and the monkey malaria clade.</title>
        <authorList>
            <person name="Tachibana S."/>
            <person name="Sullivan S.A."/>
            <person name="Kawai S."/>
            <person name="Nakamura S."/>
            <person name="Kim H.R."/>
            <person name="Goto N."/>
            <person name="Arisue N."/>
            <person name="Palacpac N.M.Q."/>
            <person name="Honma H."/>
            <person name="Yagi M."/>
            <person name="Tougan T."/>
            <person name="Katakai Y."/>
            <person name="Kaneko O."/>
            <person name="Mita T."/>
            <person name="Kita K."/>
            <person name="Yasutomi Y."/>
            <person name="Sutton P.L."/>
            <person name="Shakhbatyan R."/>
            <person name="Horii T."/>
            <person name="Yasunaga T."/>
            <person name="Barnwell J.W."/>
            <person name="Escalante A.A."/>
            <person name="Carlton J.M."/>
            <person name="Tanabe K."/>
        </authorList>
    </citation>
    <scope>NUCLEOTIDE SEQUENCE</scope>
    <source>
        <strain evidence="4">Cambodian</strain>
    </source>
</reference>
<evidence type="ECO:0000256" key="2">
    <source>
        <dbReference type="SAM" id="MobiDB-lite"/>
    </source>
</evidence>
<evidence type="ECO:0000256" key="1">
    <source>
        <dbReference type="SAM" id="Coils"/>
    </source>
</evidence>
<keyword evidence="3" id="KW-0732">Signal</keyword>
<accession>I6QU39</accession>
<feature type="coiled-coil region" evidence="1">
    <location>
        <begin position="1788"/>
        <end position="1845"/>
    </location>
</feature>
<feature type="signal peptide" evidence="3">
    <location>
        <begin position="1"/>
        <end position="21"/>
    </location>
</feature>
<sequence length="2733" mass="316825">MEKNLFFVIFCNLLFILSAACKDSNRNQPNRLKRDFRLSPIHATSMESDQFEHGSELNGHEQNNRNSDNDNSNDHPNDDSKIRGENVNTTHLRNNSSFISLKNYKIARKPSRYSYLDKDNTYAVNTKNNDKKNIQKEINTIPNTFIQQAQSNTHGAVINIDYVTVFNDDSRLISLLHPYNPEIYAFREMKHYSEHNDELKREVKKVIDVEIHRIEKLIANSMNKCSYLTKELNTLVYHLENPENHEIRESEYAAKKQKYKDKLNSLYTCMKTNYNSNKKEIQTSKRRIYHTVDQVSCYWFNICPTDTYYNMVSTVRSIFKRFNDRYFASFINKTTEIQISGVDTIKKIKGQLNKSLSSETTEFILEEVEFVVEDMNVHLRKVISSIEASYKLSKQSVWSNFQRYTLQNELFFLAYVHSTFKISSGFLKKLENVTVSKLDKLYHSFTKFEDGLNNIINTLMSSTYYISSINSILSDSEEIIKSVETLRSSSSEQIKEHILYSNPQIKEIKKNLDEEILKLEGYLKYAKGLNKEVNETFKLNIAASNEIEKKRNETTKNMSSLEKCKILLDIIDKMKSNKYKITKNSVKINEYLTRINTTKRNYELSEKIINEYVQKIKELLENEKQFHSTKEEIKKHLKYFPETLDNIKKMISHRDKIEKYILSIENLIKDAPYVADEFTTEKTELQNKAKSIIDSFYKENLQTFADNLAEFYIEHQALHKEENTKEETEKLYEKTKEKYQQLVDMNCNDLPEMLNNLNDVVNSLSQLKNKIIQENTQNINKNMSSSLDNLTEETNRLKNSLKDYEQNADKLKTYINSINEMKDKIRTNLIEKNEDIPEGKTIYEEYTKNKGDVTNKENTLTHDIDVLKESIRKANEQIETYKNVMQKLETHNGEEYQETKTSLEDFKTKIEKLELEKLQDEFRGHKESVSSTINQIENTKKIIDTLKSLNILTRNSKTNTQSILKIKESKNNLVKKIDNHIQTLNSYNIVEEKERSSLLKTLNEEKNNVESKIPDASISKLEEDEKALQDYCENEKSNIDKLMVTNSDVLETHKTQCHNRELEINKFKANYQVLEKKIEELVKDQHSQIITLVDKLITTRDTEINEKIELNLNSLKGMKTKLDAFNFDEDVKNDINDAVQSKISAFKENVKNTLQNIDNEIGKINGIKQKYNAYMEGFNKEKDKNTEFKDKKENMEKIYEQMKESTLNEIDQIEKEISILNEVKKIEMEHTRILIHHVVHMIDEESKKAKSVMEDIESSKSKIDEIKVETEEFKQKNMNNFEYEKYYNMATQSNTKINELYENATRDKETADKSEDIKEIELIQKNINGNLQQIKEQYISMEEIRKQINNMKGLLALSNSNTIATEIINNTQDALRFKQEAENELKKSEELLKDVEAQVAKVQEHKGKIVITLEDEQINAHVNAIELIKHGIVNKKKEMESYLDKIKEYKDKCTTEISNSNRGKNKIEFLKKVNHNMRSSSNNVNMDQINENIEKTQQHLKDVEDLERQATDIVKLFMKHEETINNTFQQSEILGIETKSKKKFNKATEIMKEIEKQNSEIQTKVNDFQEKLNKLTEPDNTDDAEDELNNETSAKAKVLIQTNLERVQYNLSQVADIKQEGDNIFNRATGTMNSVTDPSQNKDTKTLDTVKSDESKYIQCLSQITADKNLIVAEMNKLNGISSNIVSIEKELNESRKNYEIGLLQKIDEVGKSRKPNIDLKNESINSTISYFSSLFSGLDLNQYDFKKNIDDYQKKMKEIHGKFGESMNKIAENLKKASEESANYTLANQLRREAQQEKAKLINSEEEASQYIEEIKKVESIRFINHMKENLNEISTSIEKEKLRINEGCEYIKQLVEGIKNAGDERDVAEKLKQVEGKNAEVQTRMHSTYKNLAKEMLEHITTSANFMNIKIIPELSLTDAHVNEAVELKFQLDGKVTLETGNISKSANELDVQKNIQEAYHLALEINKCANEIEAQQTQNKLLLLTVNVLDYKINFINELKDKVKIAKNNENAVSGKIVSISSKIAELDKLSCSGKSYDNLLEKTKQTELKNIRDSFNQVKRNAGIDLNLKNINEAFVTSQTSLKNVEQVVETLKANEINAENLQDKSAQIEAVHKKIVSIEQNIASLNTSLDNLLNKGRKCEIDMYTSLRDSVKSKISEDEEIIDNMQKYTSQYLTYVENNYNATLKDILTLNEHFGNKIVTDHAATNFEKSNKSSEALSTTVDQARVTINNIKNALIEVNEETEFTSLEKSAKEIEKLYNILNDKKNAVNEIYKTSTLVKSKEMKSNAAKYNDMAKIFNNVLDAQKSRITNNKSNVTRIKDTINTQLYNLEATDSTFTLESINAFHELSDNIKTNIDELEKLEQTNRQEHNNVKTHKERIEHLINRRDSLKNAAKEYEEDANLKKLRGEIPNQVINDIRTANEELKNSDELYNKLMNNVEENNELCKNNYTENYVSQVLQKIEDLKKRFTQNLPEREKVLQIESNFNDIKSIFGEIKTFNNVEEFVTNMYKQIDGEKESVKNQTDIEKIKLTIQNITNKNEEVKTYLSKFTNALERINVMKKEIDELFSLLLPTNNTNENENAKRYVNDSAEIINELNSHISKIIKLKNYAEGMITELEAVSKSIRPPANDSKDETQMLSNETGSTHYGNSQSDGHSRAKDASGTTRLAGGFIIGLSVISGVFLLNRKNNPDEEEEQHEHSYHETFEGNNDYNVQDKEEVIEVCFNDSD</sequence>
<feature type="coiled-coil region" evidence="1">
    <location>
        <begin position="2086"/>
        <end position="2140"/>
    </location>
</feature>
<protein>
    <submittedName>
        <fullName evidence="4">Reticulocyte-binding protein 2e</fullName>
    </submittedName>
</protein>
<dbReference type="EMBL" id="JQ422049">
    <property type="protein sequence ID" value="AFM44730.1"/>
    <property type="molecule type" value="Genomic_DNA"/>
</dbReference>
<feature type="coiled-coil region" evidence="1">
    <location>
        <begin position="1317"/>
        <end position="1351"/>
    </location>
</feature>
<feature type="coiled-coil region" evidence="1">
    <location>
        <begin position="2226"/>
        <end position="2272"/>
    </location>
</feature>
<feature type="compositionally biased region" description="Basic and acidic residues" evidence="2">
    <location>
        <begin position="72"/>
        <end position="84"/>
    </location>
</feature>